<dbReference type="Proteomes" id="UP000824120">
    <property type="component" value="Chromosome 4"/>
</dbReference>
<evidence type="ECO:0000313" key="1">
    <source>
        <dbReference type="EMBL" id="KAG5612403.1"/>
    </source>
</evidence>
<organism evidence="1 2">
    <name type="scientific">Solanum commersonii</name>
    <name type="common">Commerson's wild potato</name>
    <name type="synonym">Commerson's nightshade</name>
    <dbReference type="NCBI Taxonomy" id="4109"/>
    <lineage>
        <taxon>Eukaryota</taxon>
        <taxon>Viridiplantae</taxon>
        <taxon>Streptophyta</taxon>
        <taxon>Embryophyta</taxon>
        <taxon>Tracheophyta</taxon>
        <taxon>Spermatophyta</taxon>
        <taxon>Magnoliopsida</taxon>
        <taxon>eudicotyledons</taxon>
        <taxon>Gunneridae</taxon>
        <taxon>Pentapetalae</taxon>
        <taxon>asterids</taxon>
        <taxon>lamiids</taxon>
        <taxon>Solanales</taxon>
        <taxon>Solanaceae</taxon>
        <taxon>Solanoideae</taxon>
        <taxon>Solaneae</taxon>
        <taxon>Solanum</taxon>
    </lineage>
</organism>
<proteinExistence type="predicted"/>
<protein>
    <submittedName>
        <fullName evidence="1">Uncharacterized protein</fullName>
    </submittedName>
</protein>
<reference evidence="1 2" key="1">
    <citation type="submission" date="2020-09" db="EMBL/GenBank/DDBJ databases">
        <title>De no assembly of potato wild relative species, Solanum commersonii.</title>
        <authorList>
            <person name="Cho K."/>
        </authorList>
    </citation>
    <scope>NUCLEOTIDE SEQUENCE [LARGE SCALE GENOMIC DNA]</scope>
    <source>
        <strain evidence="1">LZ3.2</strain>
        <tissue evidence="1">Leaf</tissue>
    </source>
</reference>
<gene>
    <name evidence="1" type="ORF">H5410_023684</name>
</gene>
<dbReference type="PANTHER" id="PTHR33116">
    <property type="entry name" value="REVERSE TRANSCRIPTASE ZINC-BINDING DOMAIN-CONTAINING PROTEIN-RELATED-RELATED"/>
    <property type="match status" value="1"/>
</dbReference>
<dbReference type="PANTHER" id="PTHR33116:SF84">
    <property type="entry name" value="RNA-DIRECTED DNA POLYMERASE"/>
    <property type="match status" value="1"/>
</dbReference>
<dbReference type="EMBL" id="JACXVP010000004">
    <property type="protein sequence ID" value="KAG5612403.1"/>
    <property type="molecule type" value="Genomic_DNA"/>
</dbReference>
<name>A0A9J5ZHK1_SOLCO</name>
<keyword evidence="2" id="KW-1185">Reference proteome</keyword>
<comment type="caution">
    <text evidence="1">The sequence shown here is derived from an EMBL/GenBank/DDBJ whole genome shotgun (WGS) entry which is preliminary data.</text>
</comment>
<accession>A0A9J5ZHK1</accession>
<evidence type="ECO:0000313" key="2">
    <source>
        <dbReference type="Proteomes" id="UP000824120"/>
    </source>
</evidence>
<dbReference type="AlphaFoldDB" id="A0A9J5ZHK1"/>
<sequence>MYHVEITFSAGARVLKQFYSNYTSSGKGQLAIVHQEEDKIHSGSGTMEYFENYGGFGTNPGGEVGTLPTTCLGMPLGDKSRSTEYESMSRRMVKTKNKKVHHLDNWKEVILSKAQGGLGFRNLKIHSKALKFSIHLILPLLKRANKKSLSSKVIKAKYEVEDSWMTKPVNSKPGVSLRRSIRVLWPANSGADVRYGCGSKDRILHDLIFKIRGYESMYGYGITDQLWKIINLRGRAWTMPSKITEALFSWEIAKAGVVDRNRWRMVLACIWWTIWKQRNSRCFENSNHTGRSQISIYSASDFQAVLRCIRIASRFTKKGFIYFGGVAQKERDRIVHMIGIPAGNIVARIRSWTSKNLSYAGIAQLVQSGKNTAGVLFGLELTRSSKKGLVTWDKVCKPRVFGGLNITNIMLWNKDALAKNCWDLAHKIDKLWIKWIHEFYLKGQLIDNVRVPQ</sequence>